<comment type="caution">
    <text evidence="1">The sequence shown here is derived from an EMBL/GenBank/DDBJ whole genome shotgun (WGS) entry which is preliminary data.</text>
</comment>
<evidence type="ECO:0000313" key="2">
    <source>
        <dbReference type="Proteomes" id="UP001209878"/>
    </source>
</evidence>
<proteinExistence type="predicted"/>
<sequence>MAGVCEAKMSCTRMHSVDIFNRGESTERRCDGTPVSGGIRAAGVLYRLPRCSTAIGRGVHPRANTGKRAPYGCEVTTDWGSMWRRKGDYRRAWPAAASERKALSGQRVCPGDSRWALLTAARGYGFGRPPGGLDAVWQPRATSSRRPLAVAACGCGVVCRRCYDSAWR</sequence>
<dbReference type="EMBL" id="JAODUO010003256">
    <property type="protein sequence ID" value="KAK2148164.1"/>
    <property type="molecule type" value="Genomic_DNA"/>
</dbReference>
<organism evidence="1 2">
    <name type="scientific">Ridgeia piscesae</name>
    <name type="common">Tubeworm</name>
    <dbReference type="NCBI Taxonomy" id="27915"/>
    <lineage>
        <taxon>Eukaryota</taxon>
        <taxon>Metazoa</taxon>
        <taxon>Spiralia</taxon>
        <taxon>Lophotrochozoa</taxon>
        <taxon>Annelida</taxon>
        <taxon>Polychaeta</taxon>
        <taxon>Sedentaria</taxon>
        <taxon>Canalipalpata</taxon>
        <taxon>Sabellida</taxon>
        <taxon>Siboglinidae</taxon>
        <taxon>Ridgeia</taxon>
    </lineage>
</organism>
<protein>
    <submittedName>
        <fullName evidence="1">Uncharacterized protein</fullName>
    </submittedName>
</protein>
<dbReference type="Proteomes" id="UP001209878">
    <property type="component" value="Unassembled WGS sequence"/>
</dbReference>
<accession>A0AAD9MYZ3</accession>
<dbReference type="AlphaFoldDB" id="A0AAD9MYZ3"/>
<name>A0AAD9MYZ3_RIDPI</name>
<reference evidence="1" key="1">
    <citation type="journal article" date="2023" name="Mol. Biol. Evol.">
        <title>Third-Generation Sequencing Reveals the Adaptive Role of the Epigenome in Three Deep-Sea Polychaetes.</title>
        <authorList>
            <person name="Perez M."/>
            <person name="Aroh O."/>
            <person name="Sun Y."/>
            <person name="Lan Y."/>
            <person name="Juniper S.K."/>
            <person name="Young C.R."/>
            <person name="Angers B."/>
            <person name="Qian P.Y."/>
        </authorList>
    </citation>
    <scope>NUCLEOTIDE SEQUENCE</scope>
    <source>
        <strain evidence="1">R07B-5</strain>
    </source>
</reference>
<evidence type="ECO:0000313" key="1">
    <source>
        <dbReference type="EMBL" id="KAK2148164.1"/>
    </source>
</evidence>
<keyword evidence="2" id="KW-1185">Reference proteome</keyword>
<gene>
    <name evidence="1" type="ORF">NP493_3275g00006</name>
</gene>